<feature type="compositionally biased region" description="Low complexity" evidence="2">
    <location>
        <begin position="2524"/>
        <end position="2534"/>
    </location>
</feature>
<feature type="region of interest" description="Disordered" evidence="2">
    <location>
        <begin position="650"/>
        <end position="678"/>
    </location>
</feature>
<proteinExistence type="predicted"/>
<accession>A0A5J4WK42</accession>
<name>A0A5J4WK42_9EUKA</name>
<feature type="coiled-coil region" evidence="1">
    <location>
        <begin position="327"/>
        <end position="354"/>
    </location>
</feature>
<dbReference type="EMBL" id="SNRW01001689">
    <property type="protein sequence ID" value="KAA6395417.1"/>
    <property type="molecule type" value="Genomic_DNA"/>
</dbReference>
<comment type="caution">
    <text evidence="3">The sequence shown here is derived from an EMBL/GenBank/DDBJ whole genome shotgun (WGS) entry which is preliminary data.</text>
</comment>
<feature type="compositionally biased region" description="Low complexity" evidence="2">
    <location>
        <begin position="650"/>
        <end position="664"/>
    </location>
</feature>
<evidence type="ECO:0000256" key="1">
    <source>
        <dbReference type="SAM" id="Coils"/>
    </source>
</evidence>
<feature type="region of interest" description="Disordered" evidence="2">
    <location>
        <begin position="2286"/>
        <end position="2325"/>
    </location>
</feature>
<feature type="region of interest" description="Disordered" evidence="2">
    <location>
        <begin position="2858"/>
        <end position="2883"/>
    </location>
</feature>
<reference evidence="3 4" key="1">
    <citation type="submission" date="2019-03" db="EMBL/GenBank/DDBJ databases">
        <title>Single cell metagenomics reveals metabolic interactions within the superorganism composed of flagellate Streblomastix strix and complex community of Bacteroidetes bacteria on its surface.</title>
        <authorList>
            <person name="Treitli S.C."/>
            <person name="Kolisko M."/>
            <person name="Husnik F."/>
            <person name="Keeling P."/>
            <person name="Hampl V."/>
        </authorList>
    </citation>
    <scope>NUCLEOTIDE SEQUENCE [LARGE SCALE GENOMIC DNA]</scope>
    <source>
        <strain evidence="3">ST1C</strain>
    </source>
</reference>
<dbReference type="Proteomes" id="UP000324800">
    <property type="component" value="Unassembled WGS sequence"/>
</dbReference>
<feature type="region of interest" description="Disordered" evidence="2">
    <location>
        <begin position="2515"/>
        <end position="2551"/>
    </location>
</feature>
<keyword evidence="1" id="KW-0175">Coiled coil</keyword>
<gene>
    <name evidence="3" type="ORF">EZS28_009055</name>
</gene>
<sequence>MTGSGVNWKEDPLSLLQEKFSASTEARNSASLPLLVFLIDNKYSNAEVDAALDQLGQIIGLSKELRDSGLSFDVLDRLQKVINKRNSEGDSSENFWFFASRVLNGICSYELRTEPARLVNSIAAIIISTHIKKAVDKTCEAQTKMHVLEDSITPTEEMVYRTANESIVTLINIACDPEQKSKSAALRGIVRLLATEPLRVRGTVTREVIPKLKPFIIGERGRDFQEGQALGDFYDKQSRWQEEDPDTVKSRQLATTIAFLFAAQGRRPYCDLLLKQNIPQLLLLNWAQIPPDEYNGDDGECREGRLKARMCIKLCMQDVTLIKLEDMDTQEGRIEKWKIERARQQNQIAQMRSEGFSKRVIWMYPERECLLLLAALQTGDADFELFSLSEMKTLVEGRVAELFHSQSFFSDCEEALRTLKKRSIEQVDREIDEFENDPDDLLVSEEKRAFRNSIHFLAYYYSIELKEAGRIFMKIQENMQKSGRMKQPQERTLIPTNANQNQSLDTLKTAQRLNPKDKEGIKFDELYSKNFQSISTAKWSLQSVGNSLFQFYGNEEEKTAQIEFREKSSSIVSRGSISSVISAASTSEEAVEWRSGRKPVQYYKPGVNLTHYLTHEGRIDQLLSVQLAQQQTTQQTPTSQKGIRAKISISQSSPLSGGQSSPKKSTLHDIHHLPTKNPIIVQGKQPTSALITEPEKLSRHMQMTVCGEKHKQMLTRLGFIEVIVDRLMDVMDEIEQKGESARRTYLPSRRVITVTNMPIGSDQKALMTQKRSKEETLKLFKKINQYDEDDEVDDEEGEGESVFISQLIRIEALRMMALPMTSLNEHKTLAPFLARAILPRQGVNNNTDNNTEEIPPNEASGDAFVNLIGEQEEEVANCCVILDKLTNLETQSENSPVVYANNVIPSLLALTNHKFINVYALRTLLHLCESEEKLQGPPDETFEEKKKRKVLVGKSALDEITNEEPLSILRPILDVKTHNTQRKDKISGAETERSLENWTERESIRDFTGSILKELNKQQLVQQHDREAKRLCVSIAVLTALHKPHTAVPILIDKQYVNPIIWAAASSPLKEQVPNTEKSISKKTKQPLKRVDVLRRRACKAVCLFVKTVPTKEERSGSQSKDSSDGFKPLDGNEEDYACGELGQLPSQDFGETASLRSEYGVEANLDDMMNAGLVRALMVGLSERDVEVAQPSLESVERVLQIAAESPSGFDQQSDMTTSSLSPSLMKSPALASVTGMFPMKKLRRGEWRSSIDEAGFVRLVLDLDADVIVGDKINTCLMTLEAMERDCPKVKYSVLFMRFLEKLLFAERMRQTLYLRLKLKLQKNSQQKENTDGEENPEETEPKYQFRSRVVTPNCYYDEKIKSEITFSSPKPRGSKQAADSTGSVVATSEQAPVVTMKLRMERLILTLGLKFSTMDAPTKEAFMRRIVRRIYTTQMEQMELESIYRQEFATTETLEQLKQQQQFYHPHILVGPAQLFMQSVIPLCTSADLEMVSKELFLPLALVDKHNTSETASFAACQVTLHGDGCFDGGDCVDYGEDQENKGDEQDKNQYFINRPDCVALLCTPTILRLLPNYIDLQNKEITNAVLWLYSIIIKRITRIPLYSSDISNAQETRKLYTNYNQEHANDVIDIFEQLNMYDEDNDNESIISRYILGTDFIRKLGTVFKSAIAKVKSVDSPSLSPIDTNVLAASVECLNYLALFGAVSACEEGTPNIMGVVLRNQANIQFANVGQLSRILESREKEVKNSRDQQNEDNKLLVISSISSDTPIVITAAKSKSYTASNLTVGKSASIAALCLMKGVSVNILSKKLPVEFVSQVQKTQDQNISEEKQAEINTAIFIRDITNTCLKDITTVWSETAEKSMLALSYALENIYLYLAPMSIIAGDDECIKACIDIMYLINNPSTFPLFSSVRCLFYFTVIGKLQNFLQIASKLQEQQNQPQSIENARRVTRSFKETGAPDKTTQYLTQTDQMSSENADIVNELINSHPIITPIRFPKLQDSEGGSPTVTKSSIQSRDITGSFSPKGTSQIGVSKTTTTQVTPFASLFVRTFPWAKVVELAVCVERSKLLDSVFFFSPWKVQERERLRDILKELKSKNSSDSDLNDVQEKEKVNVIGVQDTDDYEDKEGLRPYDFNYHEDTADINDDNISLNSQGYYSFKHGTIRRQKSLPPDQDGRFTLRSIPDVKDEKGPKDGVFPASSNLLPKSPANLSLSQTLSDYSVRLLAAVIVLHCRAHIAEMLAKGMLHMFSIPEWGLLLRSEAGAADISFIVRQMAGIAPFSLTPSNEGQSPQIGKLIQGSSGDSTRKEPFSPALARTPSKTSQTNLSIQDLATQDFTQSFLGFQVDPNIVQSGYNQTEASDIINQYQGMGMSKYSNVPQFTSQIQSVGKGSSNIDSNTDRQSKPLSVGLTTQSIIQLDGGSNPRTVKQMLRDLVFKSGVINGFGRPGMLLGKKRDDTVETSLFVIGDITNWAKERRVREYKARERRVKQAQIAKEQQAKDDEEKALLDKALKKKDKLGSKTTSSPSQPQTPVDGNTAGDETRSNASLTNQNQKVVIKLDPAATPTPFGAVDYKDTITLEAILEQLEDSGGIEAIQTLTAHNNVLIRQFAKEYLAVLDNPDKAVTVPAIGNKTLPSLAIQKQLLKQRIIEQGGQTLSERDFRSGLATQDTSKVPYSAAKEESVPATIIAYKPLIPNPLCVDISSIQDLSSITGSSFLYPLSQISPDIKSSQRPTKSVQTTNVQKKALKATASVQGIFSDASDDAGSLSNLPRRFAAINGECANTILFDPVIDQGIVRVELIFHNTEYKERIFGIASSEVNFKPQTRPFDKEYCNLCAQFTGGGRVWHKGAQYSVPNTSQIQESSPSQLQQTMTSTSSTSAGPALGSTWQWGDEEIVAAEVNLDSKPRSLRLFVGGKETSISVKNIPQSLRFFAYLNKEGSSFTLLGVRRLATPTPKSVQGSKVITW</sequence>
<evidence type="ECO:0000256" key="2">
    <source>
        <dbReference type="SAM" id="MobiDB-lite"/>
    </source>
</evidence>
<evidence type="ECO:0000313" key="3">
    <source>
        <dbReference type="EMBL" id="KAA6395417.1"/>
    </source>
</evidence>
<protein>
    <submittedName>
        <fullName evidence="3">Uncharacterized protein</fullName>
    </submittedName>
</protein>
<feature type="region of interest" description="Disordered" evidence="2">
    <location>
        <begin position="1114"/>
        <end position="1133"/>
    </location>
</feature>
<feature type="compositionally biased region" description="Polar residues" evidence="2">
    <location>
        <begin position="2006"/>
        <end position="2034"/>
    </location>
</feature>
<feature type="region of interest" description="Disordered" evidence="2">
    <location>
        <begin position="2004"/>
        <end position="2034"/>
    </location>
</feature>
<feature type="compositionally biased region" description="Polar residues" evidence="2">
    <location>
        <begin position="2286"/>
        <end position="2306"/>
    </location>
</feature>
<feature type="compositionally biased region" description="Low complexity" evidence="2">
    <location>
        <begin position="2865"/>
        <end position="2883"/>
    </location>
</feature>
<evidence type="ECO:0000313" key="4">
    <source>
        <dbReference type="Proteomes" id="UP000324800"/>
    </source>
</evidence>
<organism evidence="3 4">
    <name type="scientific">Streblomastix strix</name>
    <dbReference type="NCBI Taxonomy" id="222440"/>
    <lineage>
        <taxon>Eukaryota</taxon>
        <taxon>Metamonada</taxon>
        <taxon>Preaxostyla</taxon>
        <taxon>Oxymonadida</taxon>
        <taxon>Streblomastigidae</taxon>
        <taxon>Streblomastix</taxon>
    </lineage>
</organism>